<dbReference type="Pfam" id="PF06574">
    <property type="entry name" value="FAD_syn"/>
    <property type="match status" value="1"/>
</dbReference>
<evidence type="ECO:0000256" key="13">
    <source>
        <dbReference type="ARBA" id="ARBA00049494"/>
    </source>
</evidence>
<dbReference type="InterPro" id="IPR023465">
    <property type="entry name" value="Riboflavin_kinase_dom_sf"/>
</dbReference>
<dbReference type="Proteomes" id="UP000236173">
    <property type="component" value="Unassembled WGS sequence"/>
</dbReference>
<comment type="catalytic activity">
    <reaction evidence="12 14">
        <text>riboflavin + ATP = FMN + ADP + H(+)</text>
        <dbReference type="Rhea" id="RHEA:14357"/>
        <dbReference type="ChEBI" id="CHEBI:15378"/>
        <dbReference type="ChEBI" id="CHEBI:30616"/>
        <dbReference type="ChEBI" id="CHEBI:57986"/>
        <dbReference type="ChEBI" id="CHEBI:58210"/>
        <dbReference type="ChEBI" id="CHEBI:456216"/>
        <dbReference type="EC" id="2.7.1.26"/>
    </reaction>
</comment>
<dbReference type="PANTHER" id="PTHR22749:SF6">
    <property type="entry name" value="RIBOFLAVIN KINASE"/>
    <property type="match status" value="1"/>
</dbReference>
<dbReference type="InterPro" id="IPR002606">
    <property type="entry name" value="Riboflavin_kinase_bac"/>
</dbReference>
<gene>
    <name evidence="16" type="primary">ribF</name>
    <name evidence="16" type="ORF">HRbin17_00944</name>
</gene>
<evidence type="ECO:0000259" key="15">
    <source>
        <dbReference type="SMART" id="SM00904"/>
    </source>
</evidence>
<dbReference type="SMART" id="SM00904">
    <property type="entry name" value="Flavokinase"/>
    <property type="match status" value="1"/>
</dbReference>
<comment type="catalytic activity">
    <reaction evidence="13 14">
        <text>FMN + ATP + H(+) = FAD + diphosphate</text>
        <dbReference type="Rhea" id="RHEA:17237"/>
        <dbReference type="ChEBI" id="CHEBI:15378"/>
        <dbReference type="ChEBI" id="CHEBI:30616"/>
        <dbReference type="ChEBI" id="CHEBI:33019"/>
        <dbReference type="ChEBI" id="CHEBI:57692"/>
        <dbReference type="ChEBI" id="CHEBI:58210"/>
        <dbReference type="EC" id="2.7.7.2"/>
    </reaction>
</comment>
<dbReference type="GO" id="GO:0005524">
    <property type="term" value="F:ATP binding"/>
    <property type="evidence" value="ECO:0007669"/>
    <property type="project" value="UniProtKB-UniRule"/>
</dbReference>
<dbReference type="InterPro" id="IPR015864">
    <property type="entry name" value="FAD_synthase"/>
</dbReference>
<keyword evidence="8 14" id="KW-0418">Kinase</keyword>
<evidence type="ECO:0000256" key="2">
    <source>
        <dbReference type="ARBA" id="ARBA00005201"/>
    </source>
</evidence>
<dbReference type="InterPro" id="IPR023468">
    <property type="entry name" value="Riboflavin_kinase"/>
</dbReference>
<reference evidence="17" key="1">
    <citation type="submission" date="2017-09" db="EMBL/GenBank/DDBJ databases">
        <title>Metaegenomics of thermophilic ammonia-oxidizing enrichment culture.</title>
        <authorList>
            <person name="Kato S."/>
            <person name="Suzuki K."/>
        </authorList>
    </citation>
    <scope>NUCLEOTIDE SEQUENCE [LARGE SCALE GENOMIC DNA]</scope>
</reference>
<evidence type="ECO:0000313" key="17">
    <source>
        <dbReference type="Proteomes" id="UP000236173"/>
    </source>
</evidence>
<dbReference type="GO" id="GO:0003919">
    <property type="term" value="F:FMN adenylyltransferase activity"/>
    <property type="evidence" value="ECO:0007669"/>
    <property type="project" value="UniProtKB-UniRule"/>
</dbReference>
<evidence type="ECO:0000256" key="6">
    <source>
        <dbReference type="ARBA" id="ARBA00022695"/>
    </source>
</evidence>
<dbReference type="InterPro" id="IPR015865">
    <property type="entry name" value="Riboflavin_kinase_bac/euk"/>
</dbReference>
<dbReference type="EMBL" id="BEHT01000010">
    <property type="protein sequence ID" value="GBC98432.1"/>
    <property type="molecule type" value="Genomic_DNA"/>
</dbReference>
<evidence type="ECO:0000256" key="11">
    <source>
        <dbReference type="ARBA" id="ARBA00023268"/>
    </source>
</evidence>
<evidence type="ECO:0000256" key="5">
    <source>
        <dbReference type="ARBA" id="ARBA00022679"/>
    </source>
</evidence>
<dbReference type="CDD" id="cd02064">
    <property type="entry name" value="FAD_synthetase_N"/>
    <property type="match status" value="1"/>
</dbReference>
<dbReference type="PIRSF" id="PIRSF004491">
    <property type="entry name" value="FAD_Synth"/>
    <property type="match status" value="1"/>
</dbReference>
<evidence type="ECO:0000256" key="14">
    <source>
        <dbReference type="PIRNR" id="PIRNR004491"/>
    </source>
</evidence>
<proteinExistence type="inferred from homology"/>
<keyword evidence="6 14" id="KW-0548">Nucleotidyltransferase</keyword>
<dbReference type="SUPFAM" id="SSF52374">
    <property type="entry name" value="Nucleotidylyl transferase"/>
    <property type="match status" value="1"/>
</dbReference>
<dbReference type="NCBIfam" id="NF004160">
    <property type="entry name" value="PRK05627.1-3"/>
    <property type="match status" value="1"/>
</dbReference>
<comment type="pathway">
    <text evidence="1 14">Cofactor biosynthesis; FAD biosynthesis; FAD from FMN: step 1/1.</text>
</comment>
<dbReference type="NCBIfam" id="TIGR00083">
    <property type="entry name" value="ribF"/>
    <property type="match status" value="1"/>
</dbReference>
<protein>
    <recommendedName>
        <fullName evidence="14">Riboflavin biosynthesis protein</fullName>
    </recommendedName>
    <domain>
        <recommendedName>
            <fullName evidence="14">Riboflavin kinase</fullName>
            <ecNumber evidence="14">2.7.1.26</ecNumber>
        </recommendedName>
        <alternativeName>
            <fullName evidence="14">Flavokinase</fullName>
        </alternativeName>
    </domain>
    <domain>
        <recommendedName>
            <fullName evidence="14">FMN adenylyltransferase</fullName>
            <ecNumber evidence="14">2.7.7.2</ecNumber>
        </recommendedName>
        <alternativeName>
            <fullName evidence="14">FAD pyrophosphorylase</fullName>
        </alternativeName>
        <alternativeName>
            <fullName evidence="14">FAD synthase</fullName>
        </alternativeName>
    </domain>
</protein>
<dbReference type="GO" id="GO:0009231">
    <property type="term" value="P:riboflavin biosynthetic process"/>
    <property type="evidence" value="ECO:0007669"/>
    <property type="project" value="InterPro"/>
</dbReference>
<dbReference type="EC" id="2.7.1.26" evidence="14"/>
<keyword evidence="10 14" id="KW-0067">ATP-binding</keyword>
<accession>A0A2H5XB73</accession>
<dbReference type="EC" id="2.7.7.2" evidence="14"/>
<evidence type="ECO:0000256" key="7">
    <source>
        <dbReference type="ARBA" id="ARBA00022741"/>
    </source>
</evidence>
<evidence type="ECO:0000256" key="10">
    <source>
        <dbReference type="ARBA" id="ARBA00022840"/>
    </source>
</evidence>
<evidence type="ECO:0000256" key="1">
    <source>
        <dbReference type="ARBA" id="ARBA00004726"/>
    </source>
</evidence>
<name>A0A2H5XB73_9BACT</name>
<dbReference type="FunFam" id="3.40.50.620:FF:000021">
    <property type="entry name" value="Riboflavin biosynthesis protein"/>
    <property type="match status" value="1"/>
</dbReference>
<organism evidence="16 17">
    <name type="scientific">Candidatus Fervidibacter japonicus</name>
    <dbReference type="NCBI Taxonomy" id="2035412"/>
    <lineage>
        <taxon>Bacteria</taxon>
        <taxon>Candidatus Fervidibacterota</taxon>
        <taxon>Candidatus Fervidibacter</taxon>
    </lineage>
</organism>
<dbReference type="Gene3D" id="2.40.30.30">
    <property type="entry name" value="Riboflavin kinase-like"/>
    <property type="match status" value="1"/>
</dbReference>
<keyword evidence="7 14" id="KW-0547">Nucleotide-binding</keyword>
<dbReference type="PANTHER" id="PTHR22749">
    <property type="entry name" value="RIBOFLAVIN KINASE/FMN ADENYLYLTRANSFERASE"/>
    <property type="match status" value="1"/>
</dbReference>
<keyword evidence="5 14" id="KW-0808">Transferase</keyword>
<keyword evidence="3 14" id="KW-0285">Flavoprotein</keyword>
<dbReference type="GO" id="GO:0009398">
    <property type="term" value="P:FMN biosynthetic process"/>
    <property type="evidence" value="ECO:0007669"/>
    <property type="project" value="UniProtKB-UniRule"/>
</dbReference>
<keyword evidence="11" id="KW-0511">Multifunctional enzyme</keyword>
<comment type="caution">
    <text evidence="16">The sequence shown here is derived from an EMBL/GenBank/DDBJ whole genome shotgun (WGS) entry which is preliminary data.</text>
</comment>
<dbReference type="GO" id="GO:0008531">
    <property type="term" value="F:riboflavin kinase activity"/>
    <property type="evidence" value="ECO:0007669"/>
    <property type="project" value="UniProtKB-UniRule"/>
</dbReference>
<evidence type="ECO:0000256" key="3">
    <source>
        <dbReference type="ARBA" id="ARBA00022630"/>
    </source>
</evidence>
<evidence type="ECO:0000256" key="12">
    <source>
        <dbReference type="ARBA" id="ARBA00047880"/>
    </source>
</evidence>
<comment type="similarity">
    <text evidence="14">Belongs to the ribF family.</text>
</comment>
<dbReference type="AlphaFoldDB" id="A0A2H5XB73"/>
<dbReference type="UniPathway" id="UPA00277">
    <property type="reaction ID" value="UER00407"/>
</dbReference>
<evidence type="ECO:0000313" key="16">
    <source>
        <dbReference type="EMBL" id="GBC98432.1"/>
    </source>
</evidence>
<feature type="domain" description="Riboflavin kinase" evidence="15">
    <location>
        <begin position="180"/>
        <end position="305"/>
    </location>
</feature>
<dbReference type="Gene3D" id="3.40.50.620">
    <property type="entry name" value="HUPs"/>
    <property type="match status" value="1"/>
</dbReference>
<dbReference type="GO" id="GO:0006747">
    <property type="term" value="P:FAD biosynthetic process"/>
    <property type="evidence" value="ECO:0007669"/>
    <property type="project" value="UniProtKB-UniRule"/>
</dbReference>
<dbReference type="Pfam" id="PF01687">
    <property type="entry name" value="Flavokinase"/>
    <property type="match status" value="1"/>
</dbReference>
<dbReference type="UniPathway" id="UPA00276">
    <property type="reaction ID" value="UER00406"/>
</dbReference>
<evidence type="ECO:0000256" key="9">
    <source>
        <dbReference type="ARBA" id="ARBA00022827"/>
    </source>
</evidence>
<keyword evidence="9 14" id="KW-0274">FAD</keyword>
<sequence length="309" mass="33955">MQVYTDLSAVPTAERGISIGVFDGVHRGHRELVRVLREATERRRWRALVLTFANHPQEVLNPPPPPLLTTIEERLELLRETGADEVLVLPFTRDLSQFSAERFCREVLVDALGCRLLVVGHDFALGRQREGTVPRLQELGLMLGFEVTVAPTVLEGGEPVSSSRIRQSLLVGAVAAANALLGAPYRLRGVVVPGAGRGKRLGFPTVNLRVPANKLLPRHGIYAARFVAPMGTWGAAVYIGTRPTFGETQPVVEAHLLDFDGVIPLGTDATVQLLSFVRPDQYFERTEDLIAQMQADVAAVRERLSRDGY</sequence>
<dbReference type="SUPFAM" id="SSF82114">
    <property type="entry name" value="Riboflavin kinase-like"/>
    <property type="match status" value="1"/>
</dbReference>
<dbReference type="InterPro" id="IPR014729">
    <property type="entry name" value="Rossmann-like_a/b/a_fold"/>
</dbReference>
<evidence type="ECO:0000256" key="4">
    <source>
        <dbReference type="ARBA" id="ARBA00022643"/>
    </source>
</evidence>
<evidence type="ECO:0000256" key="8">
    <source>
        <dbReference type="ARBA" id="ARBA00022777"/>
    </source>
</evidence>
<comment type="pathway">
    <text evidence="2 14">Cofactor biosynthesis; FMN biosynthesis; FMN from riboflavin (ATP route): step 1/1.</text>
</comment>
<keyword evidence="4 14" id="KW-0288">FMN</keyword>